<comment type="caution">
    <text evidence="6">Lacks conserved residue(s) required for the propagation of feature annotation.</text>
</comment>
<protein>
    <submittedName>
        <fullName evidence="10">Agouti-related protein</fullName>
    </submittedName>
</protein>
<feature type="region of interest" description="Disordered" evidence="7">
    <location>
        <begin position="96"/>
        <end position="115"/>
    </location>
</feature>
<evidence type="ECO:0000313" key="11">
    <source>
        <dbReference type="Proteomes" id="UP000053875"/>
    </source>
</evidence>
<dbReference type="Pfam" id="PF05039">
    <property type="entry name" value="Agouti"/>
    <property type="match status" value="1"/>
</dbReference>
<evidence type="ECO:0000259" key="9">
    <source>
        <dbReference type="PROSITE" id="PS51150"/>
    </source>
</evidence>
<evidence type="ECO:0000256" key="8">
    <source>
        <dbReference type="SAM" id="SignalP"/>
    </source>
</evidence>
<dbReference type="GO" id="GO:2000253">
    <property type="term" value="P:positive regulation of feeding behavior"/>
    <property type="evidence" value="ECO:0007669"/>
    <property type="project" value="TreeGrafter"/>
</dbReference>
<evidence type="ECO:0000256" key="6">
    <source>
        <dbReference type="PROSITE-ProRule" id="PRU00494"/>
    </source>
</evidence>
<reference evidence="10 11" key="1">
    <citation type="submission" date="2014-04" db="EMBL/GenBank/DDBJ databases">
        <title>Genome evolution of avian class.</title>
        <authorList>
            <person name="Zhang G."/>
            <person name="Li C."/>
        </authorList>
    </citation>
    <scope>NUCLEOTIDE SEQUENCE [LARGE SCALE GENOMIC DNA]</scope>
    <source>
        <strain evidence="10">BGI_N307</strain>
    </source>
</reference>
<dbReference type="InterPro" id="IPR007733">
    <property type="entry name" value="Agouti"/>
</dbReference>
<feature type="domain" description="Agouti" evidence="9">
    <location>
        <begin position="123"/>
        <end position="164"/>
    </location>
</feature>
<evidence type="ECO:0000256" key="4">
    <source>
        <dbReference type="ARBA" id="ARBA00022854"/>
    </source>
</evidence>
<comment type="subcellular location">
    <subcellularLocation>
        <location evidence="1">Secreted</location>
    </subcellularLocation>
</comment>
<feature type="chain" id="PRO_5001884489" evidence="8">
    <location>
        <begin position="25"/>
        <end position="167"/>
    </location>
</feature>
<dbReference type="Gene3D" id="4.10.760.10">
    <property type="entry name" value="Agouti domain"/>
    <property type="match status" value="1"/>
</dbReference>
<feature type="signal peptide" evidence="8">
    <location>
        <begin position="1"/>
        <end position="24"/>
    </location>
</feature>
<dbReference type="GO" id="GO:0008343">
    <property type="term" value="P:adult feeding behavior"/>
    <property type="evidence" value="ECO:0007669"/>
    <property type="project" value="TreeGrafter"/>
</dbReference>
<proteinExistence type="predicted"/>
<evidence type="ECO:0000256" key="2">
    <source>
        <dbReference type="ARBA" id="ARBA00022525"/>
    </source>
</evidence>
<dbReference type="PROSITE" id="PS51150">
    <property type="entry name" value="AGOUTI_2"/>
    <property type="match status" value="1"/>
</dbReference>
<dbReference type="GO" id="GO:0005184">
    <property type="term" value="F:neuropeptide hormone activity"/>
    <property type="evidence" value="ECO:0007669"/>
    <property type="project" value="TreeGrafter"/>
</dbReference>
<dbReference type="PANTHER" id="PTHR16551:SF4">
    <property type="entry name" value="AGOUTI-RELATED PROTEIN"/>
    <property type="match status" value="1"/>
</dbReference>
<name>A0A093GL96_DRYPU</name>
<feature type="disulfide bond" evidence="6">
    <location>
        <begin position="130"/>
        <end position="144"/>
    </location>
</feature>
<dbReference type="STRING" id="118200.A0A093GL96"/>
<organism evidence="10 11">
    <name type="scientific">Dryobates pubescens</name>
    <name type="common">Downy woodpecker</name>
    <name type="synonym">Picoides pubescens</name>
    <dbReference type="NCBI Taxonomy" id="118200"/>
    <lineage>
        <taxon>Eukaryota</taxon>
        <taxon>Metazoa</taxon>
        <taxon>Chordata</taxon>
        <taxon>Craniata</taxon>
        <taxon>Vertebrata</taxon>
        <taxon>Euteleostomi</taxon>
        <taxon>Archelosauria</taxon>
        <taxon>Archosauria</taxon>
        <taxon>Dinosauria</taxon>
        <taxon>Saurischia</taxon>
        <taxon>Theropoda</taxon>
        <taxon>Coelurosauria</taxon>
        <taxon>Aves</taxon>
        <taxon>Neognathae</taxon>
        <taxon>Neoaves</taxon>
        <taxon>Telluraves</taxon>
        <taxon>Coraciimorphae</taxon>
        <taxon>Piciformes</taxon>
        <taxon>Picidae</taxon>
        <taxon>Dryobates</taxon>
    </lineage>
</organism>
<accession>A0A093GL96</accession>
<feature type="disulfide bond" evidence="6">
    <location>
        <begin position="146"/>
        <end position="153"/>
    </location>
</feature>
<gene>
    <name evidence="10" type="ORF">N307_01566</name>
</gene>
<dbReference type="GO" id="GO:0005615">
    <property type="term" value="C:extracellular space"/>
    <property type="evidence" value="ECO:0007669"/>
    <property type="project" value="TreeGrafter"/>
</dbReference>
<evidence type="ECO:0000313" key="10">
    <source>
        <dbReference type="EMBL" id="KFV71055.1"/>
    </source>
</evidence>
<dbReference type="AlphaFoldDB" id="A0A093GL96"/>
<evidence type="ECO:0000256" key="1">
    <source>
        <dbReference type="ARBA" id="ARBA00004613"/>
    </source>
</evidence>
<keyword evidence="5 6" id="KW-1015">Disulfide bond</keyword>
<dbReference type="EMBL" id="KL216691">
    <property type="protein sequence ID" value="KFV71055.1"/>
    <property type="molecule type" value="Genomic_DNA"/>
</dbReference>
<feature type="disulfide bond" evidence="6">
    <location>
        <begin position="137"/>
        <end position="155"/>
    </location>
</feature>
<feature type="non-terminal residue" evidence="10">
    <location>
        <position position="167"/>
    </location>
</feature>
<dbReference type="InterPro" id="IPR027300">
    <property type="entry name" value="Agouti_dom"/>
</dbReference>
<dbReference type="GO" id="GO:0009755">
    <property type="term" value="P:hormone-mediated signaling pathway"/>
    <property type="evidence" value="ECO:0007669"/>
    <property type="project" value="InterPro"/>
</dbReference>
<sequence>CRLSPRTMLNVLLLCCGLLQGIQAVLSADLSCGHLQKVGGGLEGVDRARYSSLLRKVKHEVSAEPEGALPRLEGMALEVQEANGDLVQRGSVSQPQVMPPEPPCRHPRGQEQPSLCSGGSLDPNMLLESCLGQQVPCCDPCATCYCRFFNAFCYCRKISSSFPCGKN</sequence>
<keyword evidence="4" id="KW-0960">Knottin</keyword>
<keyword evidence="3 8" id="KW-0732">Signal</keyword>
<feature type="non-terminal residue" evidence="10">
    <location>
        <position position="1"/>
    </location>
</feature>
<keyword evidence="11" id="KW-1185">Reference proteome</keyword>
<keyword evidence="2" id="KW-0964">Secreted</keyword>
<dbReference type="SMART" id="SM00792">
    <property type="entry name" value="Agouti"/>
    <property type="match status" value="1"/>
</dbReference>
<evidence type="ECO:0000256" key="7">
    <source>
        <dbReference type="SAM" id="MobiDB-lite"/>
    </source>
</evidence>
<dbReference type="PANTHER" id="PTHR16551">
    <property type="entry name" value="AGOUTI RELATED"/>
    <property type="match status" value="1"/>
</dbReference>
<dbReference type="GO" id="GO:0007218">
    <property type="term" value="P:neuropeptide signaling pathway"/>
    <property type="evidence" value="ECO:0007669"/>
    <property type="project" value="TreeGrafter"/>
</dbReference>
<evidence type="ECO:0000256" key="5">
    <source>
        <dbReference type="ARBA" id="ARBA00023157"/>
    </source>
</evidence>
<dbReference type="GO" id="GO:0070996">
    <property type="term" value="F:type 1 melanocortin receptor binding"/>
    <property type="evidence" value="ECO:0007669"/>
    <property type="project" value="TreeGrafter"/>
</dbReference>
<dbReference type="Proteomes" id="UP000053875">
    <property type="component" value="Unassembled WGS sequence"/>
</dbReference>
<dbReference type="InterPro" id="IPR036836">
    <property type="entry name" value="Agouti_dom_sf"/>
</dbReference>
<dbReference type="SUPFAM" id="SSF57055">
    <property type="entry name" value="Agouti-related protein"/>
    <property type="match status" value="1"/>
</dbReference>
<evidence type="ECO:0000256" key="3">
    <source>
        <dbReference type="ARBA" id="ARBA00022729"/>
    </source>
</evidence>